<organism evidence="2 3">
    <name type="scientific">Protea cynaroides</name>
    <dbReference type="NCBI Taxonomy" id="273540"/>
    <lineage>
        <taxon>Eukaryota</taxon>
        <taxon>Viridiplantae</taxon>
        <taxon>Streptophyta</taxon>
        <taxon>Embryophyta</taxon>
        <taxon>Tracheophyta</taxon>
        <taxon>Spermatophyta</taxon>
        <taxon>Magnoliopsida</taxon>
        <taxon>Proteales</taxon>
        <taxon>Proteaceae</taxon>
        <taxon>Protea</taxon>
    </lineage>
</organism>
<proteinExistence type="predicted"/>
<dbReference type="Proteomes" id="UP001141806">
    <property type="component" value="Unassembled WGS sequence"/>
</dbReference>
<evidence type="ECO:0000256" key="1">
    <source>
        <dbReference type="SAM" id="MobiDB-lite"/>
    </source>
</evidence>
<gene>
    <name evidence="2" type="ORF">NE237_025818</name>
</gene>
<dbReference type="EMBL" id="JAMYWD010000010">
    <property type="protein sequence ID" value="KAJ4958707.1"/>
    <property type="molecule type" value="Genomic_DNA"/>
</dbReference>
<reference evidence="2" key="1">
    <citation type="journal article" date="2023" name="Plant J.">
        <title>The genome of the king protea, Protea cynaroides.</title>
        <authorList>
            <person name="Chang J."/>
            <person name="Duong T.A."/>
            <person name="Schoeman C."/>
            <person name="Ma X."/>
            <person name="Roodt D."/>
            <person name="Barker N."/>
            <person name="Li Z."/>
            <person name="Van de Peer Y."/>
            <person name="Mizrachi E."/>
        </authorList>
    </citation>
    <scope>NUCLEOTIDE SEQUENCE</scope>
    <source>
        <tissue evidence="2">Young leaves</tissue>
    </source>
</reference>
<comment type="caution">
    <text evidence="2">The sequence shown here is derived from an EMBL/GenBank/DDBJ whole genome shotgun (WGS) entry which is preliminary data.</text>
</comment>
<accession>A0A9Q0H6Y8</accession>
<evidence type="ECO:0000313" key="3">
    <source>
        <dbReference type="Proteomes" id="UP001141806"/>
    </source>
</evidence>
<keyword evidence="3" id="KW-1185">Reference proteome</keyword>
<name>A0A9Q0H6Y8_9MAGN</name>
<sequence>MLGTGGEDVDVEMVDTGTLDVPELSVSTTKGDDGKEFPTEEMPEVGIRPRKCLRQGDIEYCPKLVSALPEAGGSSTARDKTQGELAFQPDWSIMKDETVMGDPLVSQKLMMGCSLKHDQDVVYSLTTLAMISGSNTLMSSLLDYEEDLKFQLNYTVKHLNVAEEKLCKVEKERDEAQS</sequence>
<protein>
    <submittedName>
        <fullName evidence="2">Uncharacterized protein</fullName>
    </submittedName>
</protein>
<evidence type="ECO:0000313" key="2">
    <source>
        <dbReference type="EMBL" id="KAJ4958707.1"/>
    </source>
</evidence>
<feature type="region of interest" description="Disordered" evidence="1">
    <location>
        <begin position="18"/>
        <end position="40"/>
    </location>
</feature>
<dbReference type="AlphaFoldDB" id="A0A9Q0H6Y8"/>